<dbReference type="InterPro" id="IPR024923">
    <property type="entry name" value="PG_synth_SpoVB"/>
</dbReference>
<evidence type="ECO:0000313" key="7">
    <source>
        <dbReference type="EMBL" id="MCU5747031.1"/>
    </source>
</evidence>
<feature type="transmembrane region" description="Helical" evidence="6">
    <location>
        <begin position="342"/>
        <end position="363"/>
    </location>
</feature>
<evidence type="ECO:0000256" key="6">
    <source>
        <dbReference type="SAM" id="Phobius"/>
    </source>
</evidence>
<feature type="transmembrane region" description="Helical" evidence="6">
    <location>
        <begin position="83"/>
        <end position="105"/>
    </location>
</feature>
<evidence type="ECO:0000313" key="8">
    <source>
        <dbReference type="Proteomes" id="UP001209553"/>
    </source>
</evidence>
<feature type="transmembrane region" description="Helical" evidence="6">
    <location>
        <begin position="313"/>
        <end position="336"/>
    </location>
</feature>
<dbReference type="RefSeq" id="WP_262856775.1">
    <property type="nucleotide sequence ID" value="NZ_JAOPKZ010000019.1"/>
</dbReference>
<reference evidence="7 8" key="1">
    <citation type="journal article" date="2023" name="Int. J. Syst. Evol. Microbiol.">
        <title>Streptococcus sciuri sp. nov., Staphylococcus marylandisciuri sp. nov. and Staphylococcus americanisciuri sp. nov., isolated from faeces of eastern grey squirrel (Sciurus carolinensis).</title>
        <authorList>
            <person name="Volokhov D.V."/>
            <person name="Zagorodnyaya T.A."/>
            <person name="Furtak V.A."/>
            <person name="Nattanmai G."/>
            <person name="Randall L."/>
            <person name="Jose S."/>
            <person name="Gao Y."/>
            <person name="Eisenberg T."/>
            <person name="Delmonte P."/>
            <person name="Blom J."/>
            <person name="Mitchell K.K."/>
        </authorList>
    </citation>
    <scope>NUCLEOTIDE SEQUENCE [LARGE SCALE GENOMIC DNA]</scope>
    <source>
        <strain evidence="7 8">SQ8-PEA</strain>
    </source>
</reference>
<feature type="transmembrane region" description="Helical" evidence="6">
    <location>
        <begin position="461"/>
        <end position="483"/>
    </location>
</feature>
<evidence type="ECO:0000256" key="1">
    <source>
        <dbReference type="ARBA" id="ARBA00004651"/>
    </source>
</evidence>
<feature type="transmembrane region" description="Helical" evidence="6">
    <location>
        <begin position="49"/>
        <end position="71"/>
    </location>
</feature>
<evidence type="ECO:0000256" key="2">
    <source>
        <dbReference type="ARBA" id="ARBA00022475"/>
    </source>
</evidence>
<organism evidence="7 8">
    <name type="scientific">Staphylococcus marylandisciuri</name>
    <dbReference type="NCBI Taxonomy" id="2981529"/>
    <lineage>
        <taxon>Bacteria</taxon>
        <taxon>Bacillati</taxon>
        <taxon>Bacillota</taxon>
        <taxon>Bacilli</taxon>
        <taxon>Bacillales</taxon>
        <taxon>Staphylococcaceae</taxon>
        <taxon>Staphylococcus</taxon>
    </lineage>
</organism>
<feature type="transmembrane region" description="Helical" evidence="6">
    <location>
        <begin position="177"/>
        <end position="199"/>
    </location>
</feature>
<protein>
    <submittedName>
        <fullName evidence="7">Polysaccharide biosynthesis protein</fullName>
    </submittedName>
</protein>
<feature type="transmembrane region" description="Helical" evidence="6">
    <location>
        <begin position="220"/>
        <end position="240"/>
    </location>
</feature>
<dbReference type="InterPro" id="IPR050833">
    <property type="entry name" value="Poly_Biosynth_Transport"/>
</dbReference>
<keyword evidence="3 6" id="KW-0812">Transmembrane</keyword>
<feature type="transmembrane region" description="Helical" evidence="6">
    <location>
        <begin position="7"/>
        <end position="29"/>
    </location>
</feature>
<dbReference type="PANTHER" id="PTHR30250:SF29">
    <property type="entry name" value="POLYSACCHARIDE BIOSYNTHESIS PROTEIN C-TERMINAL DOMAIN-CONTAINING PROTEIN"/>
    <property type="match status" value="1"/>
</dbReference>
<feature type="transmembrane region" description="Helical" evidence="6">
    <location>
        <begin position="155"/>
        <end position="171"/>
    </location>
</feature>
<feature type="transmembrane region" description="Helical" evidence="6">
    <location>
        <begin position="399"/>
        <end position="421"/>
    </location>
</feature>
<keyword evidence="4 6" id="KW-1133">Transmembrane helix</keyword>
<dbReference type="InterPro" id="IPR002797">
    <property type="entry name" value="Polysacc_synth"/>
</dbReference>
<feature type="transmembrane region" description="Helical" evidence="6">
    <location>
        <begin position="375"/>
        <end position="393"/>
    </location>
</feature>
<keyword evidence="8" id="KW-1185">Reference proteome</keyword>
<evidence type="ECO:0000256" key="4">
    <source>
        <dbReference type="ARBA" id="ARBA00022989"/>
    </source>
</evidence>
<dbReference type="EMBL" id="JAOPKZ010000019">
    <property type="protein sequence ID" value="MCU5747031.1"/>
    <property type="molecule type" value="Genomic_DNA"/>
</dbReference>
<comment type="caution">
    <text evidence="7">The sequence shown here is derived from an EMBL/GenBank/DDBJ whole genome shotgun (WGS) entry which is preliminary data.</text>
</comment>
<comment type="subcellular location">
    <subcellularLocation>
        <location evidence="1">Cell membrane</location>
        <topology evidence="1">Multi-pass membrane protein</topology>
    </subcellularLocation>
</comment>
<dbReference type="PANTHER" id="PTHR30250">
    <property type="entry name" value="PST FAMILY PREDICTED COLANIC ACID TRANSPORTER"/>
    <property type="match status" value="1"/>
</dbReference>
<name>A0ABT2QSR9_9STAP</name>
<evidence type="ECO:0000256" key="5">
    <source>
        <dbReference type="ARBA" id="ARBA00023136"/>
    </source>
</evidence>
<accession>A0ABT2QSR9</accession>
<keyword evidence="5 6" id="KW-0472">Membrane</keyword>
<keyword evidence="2" id="KW-1003">Cell membrane</keyword>
<sequence>MKSESQSAFNGVVILTAALIIVKILSALYRVPYQNVLGDSGLYAYQQVYPLLALGAILSATAVPSALTQTLNADASAVKYTKILVCLQWMSLSIFVVCLAGAPWIAKLMGDEHLAPIIRVASTSFLFVGVLGVLRGYYQAHENMTPPAISQVIEQLIRVIIIFVAIGMFVFKGWNIYLAGALSIGGSALGGLGASLFLAAHRPFKLTWDKESDDIDWKQFFLAIVIFAISQLIVLLWQIVDSFTVIHTLKVAGLSFNQAITQKGTYDRGASFIQVGLIITTSFSFVLIPLLAKAVRNKEQYLISRYTNASLKVTVVISTAAGIGLINLLPSLNIVFFENNNLALTLSVYMLTVIFVSLIMMYIALLQVMHCERRIVSGLATGLACKVVLNITLIPFMHILGTSVSTVASLLLFACILHFKVRQLYNLNSMRRFTLKLGVAMLIMTVVVQCLMFLLPIHGRISGLVTLLISAIIGIVIVVITVVKLKILSYKEIKHLPLGDKIINMKRGRR</sequence>
<proteinExistence type="predicted"/>
<feature type="transmembrane region" description="Helical" evidence="6">
    <location>
        <begin position="272"/>
        <end position="292"/>
    </location>
</feature>
<dbReference type="Proteomes" id="UP001209553">
    <property type="component" value="Unassembled WGS sequence"/>
</dbReference>
<dbReference type="CDD" id="cd13124">
    <property type="entry name" value="MATE_SpoVB_like"/>
    <property type="match status" value="1"/>
</dbReference>
<gene>
    <name evidence="7" type="ORF">N9R04_10195</name>
</gene>
<evidence type="ECO:0000256" key="3">
    <source>
        <dbReference type="ARBA" id="ARBA00022692"/>
    </source>
</evidence>
<feature type="transmembrane region" description="Helical" evidence="6">
    <location>
        <begin position="433"/>
        <end position="455"/>
    </location>
</feature>
<feature type="transmembrane region" description="Helical" evidence="6">
    <location>
        <begin position="117"/>
        <end position="134"/>
    </location>
</feature>
<dbReference type="Pfam" id="PF01943">
    <property type="entry name" value="Polysacc_synt"/>
    <property type="match status" value="1"/>
</dbReference>